<dbReference type="InterPro" id="IPR036390">
    <property type="entry name" value="WH_DNA-bd_sf"/>
</dbReference>
<organism evidence="6 7">
    <name type="scientific">Microbacterium azadirachtae</name>
    <dbReference type="NCBI Taxonomy" id="582680"/>
    <lineage>
        <taxon>Bacteria</taxon>
        <taxon>Bacillati</taxon>
        <taxon>Actinomycetota</taxon>
        <taxon>Actinomycetes</taxon>
        <taxon>Micrococcales</taxon>
        <taxon>Microbacteriaceae</taxon>
        <taxon>Microbacterium</taxon>
    </lineage>
</organism>
<dbReference type="PANTHER" id="PTHR43537">
    <property type="entry name" value="TRANSCRIPTIONAL REGULATOR, GNTR FAMILY"/>
    <property type="match status" value="1"/>
</dbReference>
<dbReference type="PATRIC" id="fig|582680.7.peg.2924"/>
<evidence type="ECO:0000313" key="6">
    <source>
        <dbReference type="EMBL" id="KJL19822.1"/>
    </source>
</evidence>
<keyword evidence="1" id="KW-0805">Transcription regulation</keyword>
<evidence type="ECO:0000256" key="1">
    <source>
        <dbReference type="ARBA" id="ARBA00023015"/>
    </source>
</evidence>
<gene>
    <name evidence="6" type="primary">lutR_6</name>
    <name evidence="6" type="ORF">RL72_02867</name>
</gene>
<dbReference type="AlphaFoldDB" id="A0A0F0KG04"/>
<dbReference type="PANTHER" id="PTHR43537:SF45">
    <property type="entry name" value="GNTR FAMILY REGULATORY PROTEIN"/>
    <property type="match status" value="1"/>
</dbReference>
<dbReference type="PRINTS" id="PR00035">
    <property type="entry name" value="HTHGNTR"/>
</dbReference>
<feature type="region of interest" description="Disordered" evidence="4">
    <location>
        <begin position="232"/>
        <end position="251"/>
    </location>
</feature>
<keyword evidence="2" id="KW-0238">DNA-binding</keyword>
<dbReference type="Gene3D" id="1.20.120.530">
    <property type="entry name" value="GntR ligand-binding domain-like"/>
    <property type="match status" value="1"/>
</dbReference>
<comment type="caution">
    <text evidence="6">The sequence shown here is derived from an EMBL/GenBank/DDBJ whole genome shotgun (WGS) entry which is preliminary data.</text>
</comment>
<dbReference type="RefSeq" id="WP_082072414.1">
    <property type="nucleotide sequence ID" value="NZ_JYIT01000083.1"/>
</dbReference>
<dbReference type="PROSITE" id="PS50949">
    <property type="entry name" value="HTH_GNTR"/>
    <property type="match status" value="1"/>
</dbReference>
<dbReference type="Pfam" id="PF00392">
    <property type="entry name" value="GntR"/>
    <property type="match status" value="1"/>
</dbReference>
<dbReference type="InterPro" id="IPR011711">
    <property type="entry name" value="GntR_C"/>
</dbReference>
<reference evidence="6 7" key="1">
    <citation type="submission" date="2015-02" db="EMBL/GenBank/DDBJ databases">
        <title>Draft genome sequences of ten Microbacterium spp. with emphasis on heavy metal contaminated environments.</title>
        <authorList>
            <person name="Corretto E."/>
        </authorList>
    </citation>
    <scope>NUCLEOTIDE SEQUENCE [LARGE SCALE GENOMIC DNA]</scope>
    <source>
        <strain evidence="6 7">DSM 23848</strain>
    </source>
</reference>
<dbReference type="InterPro" id="IPR036388">
    <property type="entry name" value="WH-like_DNA-bd_sf"/>
</dbReference>
<sequence length="251" mass="27592">MGNAASVELESARVVRLLRESILSGQRRSGDRLIERDIADELAVSRLPVREAIRQLLSEGLLTARPRSWAVVRRFTEDDVRDIAQVRDVLEVLVFELAAVRHDSEGLAKVEAALKREFAAAGMGDAAAAHTAGAEFHLVMAELAENATVNEILGMMRGRLLLLFREHDDLVGMAEDHARIFESFAARDTATLRLRVQRHLRAGTENALRKLAEYNAETAAIREQAAAERGVAERVDAESIPASEQIPVAGE</sequence>
<dbReference type="CDD" id="cd07377">
    <property type="entry name" value="WHTH_GntR"/>
    <property type="match status" value="1"/>
</dbReference>
<dbReference type="GO" id="GO:0003700">
    <property type="term" value="F:DNA-binding transcription factor activity"/>
    <property type="evidence" value="ECO:0007669"/>
    <property type="project" value="InterPro"/>
</dbReference>
<evidence type="ECO:0000256" key="3">
    <source>
        <dbReference type="ARBA" id="ARBA00023163"/>
    </source>
</evidence>
<keyword evidence="7" id="KW-1185">Reference proteome</keyword>
<dbReference type="SUPFAM" id="SSF48008">
    <property type="entry name" value="GntR ligand-binding domain-like"/>
    <property type="match status" value="1"/>
</dbReference>
<evidence type="ECO:0000256" key="4">
    <source>
        <dbReference type="SAM" id="MobiDB-lite"/>
    </source>
</evidence>
<dbReference type="SMART" id="SM00345">
    <property type="entry name" value="HTH_GNTR"/>
    <property type="match status" value="1"/>
</dbReference>
<dbReference type="SUPFAM" id="SSF46785">
    <property type="entry name" value="Winged helix' DNA-binding domain"/>
    <property type="match status" value="1"/>
</dbReference>
<protein>
    <submittedName>
        <fullName evidence="6">HTH-type transcriptional regulator LutR</fullName>
    </submittedName>
</protein>
<dbReference type="EMBL" id="JYIT01000083">
    <property type="protein sequence ID" value="KJL19822.1"/>
    <property type="molecule type" value="Genomic_DNA"/>
</dbReference>
<accession>A0A0F0KG04</accession>
<feature type="domain" description="HTH gntR-type" evidence="5">
    <location>
        <begin position="8"/>
        <end position="75"/>
    </location>
</feature>
<evidence type="ECO:0000259" key="5">
    <source>
        <dbReference type="PROSITE" id="PS50949"/>
    </source>
</evidence>
<evidence type="ECO:0000256" key="2">
    <source>
        <dbReference type="ARBA" id="ARBA00023125"/>
    </source>
</evidence>
<dbReference type="Gene3D" id="1.10.10.10">
    <property type="entry name" value="Winged helix-like DNA-binding domain superfamily/Winged helix DNA-binding domain"/>
    <property type="match status" value="1"/>
</dbReference>
<dbReference type="InterPro" id="IPR000524">
    <property type="entry name" value="Tscrpt_reg_HTH_GntR"/>
</dbReference>
<dbReference type="SMART" id="SM00895">
    <property type="entry name" value="FCD"/>
    <property type="match status" value="1"/>
</dbReference>
<keyword evidence="3" id="KW-0804">Transcription</keyword>
<evidence type="ECO:0000313" key="7">
    <source>
        <dbReference type="Proteomes" id="UP000033448"/>
    </source>
</evidence>
<dbReference type="Pfam" id="PF07729">
    <property type="entry name" value="FCD"/>
    <property type="match status" value="1"/>
</dbReference>
<proteinExistence type="predicted"/>
<name>A0A0F0KG04_9MICO</name>
<dbReference type="GO" id="GO:0003677">
    <property type="term" value="F:DNA binding"/>
    <property type="evidence" value="ECO:0007669"/>
    <property type="project" value="UniProtKB-KW"/>
</dbReference>
<dbReference type="Proteomes" id="UP000033448">
    <property type="component" value="Unassembled WGS sequence"/>
</dbReference>
<dbReference type="InterPro" id="IPR008920">
    <property type="entry name" value="TF_FadR/GntR_C"/>
</dbReference>
<dbReference type="OrthoDB" id="9816161at2"/>